<dbReference type="HOGENOM" id="CLU_106726_2_0_11"/>
<dbReference type="STRING" id="883161.HMPREF9306_01173"/>
<gene>
    <name evidence="2" type="ORF">HMPREF9306_01173</name>
</gene>
<dbReference type="GO" id="GO:0003677">
    <property type="term" value="F:DNA binding"/>
    <property type="evidence" value="ECO:0007669"/>
    <property type="project" value="InterPro"/>
</dbReference>
<dbReference type="InterPro" id="IPR010093">
    <property type="entry name" value="SinI_DNA-bd"/>
</dbReference>
<evidence type="ECO:0000259" key="1">
    <source>
        <dbReference type="Pfam" id="PF12728"/>
    </source>
</evidence>
<protein>
    <submittedName>
        <fullName evidence="2">Excisionase family DNA binding domain-containing protein</fullName>
    </submittedName>
</protein>
<organism evidence="2 3">
    <name type="scientific">Propionimicrobium lymphophilum ACS-093-V-SCH5</name>
    <dbReference type="NCBI Taxonomy" id="883161"/>
    <lineage>
        <taxon>Bacteria</taxon>
        <taxon>Bacillati</taxon>
        <taxon>Actinomycetota</taxon>
        <taxon>Actinomycetes</taxon>
        <taxon>Propionibacteriales</taxon>
        <taxon>Propionibacteriaceae</taxon>
        <taxon>Propionimicrobium</taxon>
    </lineage>
</organism>
<dbReference type="InterPro" id="IPR009061">
    <property type="entry name" value="DNA-bd_dom_put_sf"/>
</dbReference>
<name>S2W3F2_9ACTN</name>
<proteinExistence type="predicted"/>
<reference evidence="2 3" key="1">
    <citation type="submission" date="2013-04" db="EMBL/GenBank/DDBJ databases">
        <title>The Genome Sequence of Propionimicrobium lymphophilum ACS-093-V-SCH5.</title>
        <authorList>
            <consortium name="The Broad Institute Genomics Platform"/>
            <person name="Earl A."/>
            <person name="Ward D."/>
            <person name="Feldgarden M."/>
            <person name="Gevers D."/>
            <person name="Saerens B."/>
            <person name="Vaneechoutte M."/>
            <person name="Walker B."/>
            <person name="Young S."/>
            <person name="Zeng Q."/>
            <person name="Gargeya S."/>
            <person name="Fitzgerald M."/>
            <person name="Haas B."/>
            <person name="Abouelleil A."/>
            <person name="Allen A.W."/>
            <person name="Alvarado L."/>
            <person name="Arachchi H.M."/>
            <person name="Berlin A.M."/>
            <person name="Chapman S.B."/>
            <person name="Gainer-Dewar J."/>
            <person name="Goldberg J."/>
            <person name="Griggs A."/>
            <person name="Gujja S."/>
            <person name="Hansen M."/>
            <person name="Howarth C."/>
            <person name="Imamovic A."/>
            <person name="Ireland A."/>
            <person name="Larimer J."/>
            <person name="McCowan C."/>
            <person name="Murphy C."/>
            <person name="Pearson M."/>
            <person name="Poon T.W."/>
            <person name="Priest M."/>
            <person name="Roberts A."/>
            <person name="Saif S."/>
            <person name="Shea T."/>
            <person name="Sisk P."/>
            <person name="Sykes S."/>
            <person name="Wortman J."/>
            <person name="Nusbaum C."/>
            <person name="Birren B."/>
        </authorList>
    </citation>
    <scope>NUCLEOTIDE SEQUENCE [LARGE SCALE GENOMIC DNA]</scope>
    <source>
        <strain evidence="2 3">ACS-093-V-SCH5</strain>
    </source>
</reference>
<evidence type="ECO:0000313" key="3">
    <source>
        <dbReference type="Proteomes" id="UP000014417"/>
    </source>
</evidence>
<dbReference type="AlphaFoldDB" id="S2W3F2"/>
<keyword evidence="3" id="KW-1185">Reference proteome</keyword>
<comment type="caution">
    <text evidence="2">The sequence shown here is derived from an EMBL/GenBank/DDBJ whole genome shotgun (WGS) entry which is preliminary data.</text>
</comment>
<dbReference type="RefSeq" id="WP_016456005.1">
    <property type="nucleotide sequence ID" value="NZ_KE150269.1"/>
</dbReference>
<dbReference type="EMBL" id="AGZR01000006">
    <property type="protein sequence ID" value="EPD32865.1"/>
    <property type="molecule type" value="Genomic_DNA"/>
</dbReference>
<dbReference type="SUPFAM" id="SSF46955">
    <property type="entry name" value="Putative DNA-binding domain"/>
    <property type="match status" value="1"/>
</dbReference>
<dbReference type="NCBIfam" id="TIGR01764">
    <property type="entry name" value="excise"/>
    <property type="match status" value="1"/>
</dbReference>
<sequence>MTATKSSKVFLPPQKLEELTDTRLFLENASEPAMLLGPDGQQVGLPEQVYQALLKAVEAMMSHKAVAIVPIDQKLTTQDAADFLGISRPTLIKQLEKGAIPYEKLHNSRHRRIRLSDLLDYQSSEKAKRSQIFKQMTEQAESCGLYDHLG</sequence>
<feature type="domain" description="Helix-turn-helix" evidence="1">
    <location>
        <begin position="75"/>
        <end position="124"/>
    </location>
</feature>
<dbReference type="Pfam" id="PF12728">
    <property type="entry name" value="HTH_17"/>
    <property type="match status" value="1"/>
</dbReference>
<evidence type="ECO:0000313" key="2">
    <source>
        <dbReference type="EMBL" id="EPD32865.1"/>
    </source>
</evidence>
<accession>S2W3F2</accession>
<dbReference type="Proteomes" id="UP000014417">
    <property type="component" value="Unassembled WGS sequence"/>
</dbReference>
<dbReference type="InterPro" id="IPR041657">
    <property type="entry name" value="HTH_17"/>
</dbReference>
<dbReference type="OrthoDB" id="26212at2"/>